<dbReference type="GO" id="GO:0007411">
    <property type="term" value="P:axon guidance"/>
    <property type="evidence" value="ECO:0007669"/>
    <property type="project" value="TreeGrafter"/>
</dbReference>
<dbReference type="SUPFAM" id="SSF103575">
    <property type="entry name" value="Plexin repeat"/>
    <property type="match status" value="1"/>
</dbReference>
<evidence type="ECO:0000256" key="4">
    <source>
        <dbReference type="ARBA" id="ARBA00023136"/>
    </source>
</evidence>
<organism evidence="12 13">
    <name type="scientific">Hermetia illucens</name>
    <name type="common">Black soldier fly</name>
    <dbReference type="NCBI Taxonomy" id="343691"/>
    <lineage>
        <taxon>Eukaryota</taxon>
        <taxon>Metazoa</taxon>
        <taxon>Ecdysozoa</taxon>
        <taxon>Arthropoda</taxon>
        <taxon>Hexapoda</taxon>
        <taxon>Insecta</taxon>
        <taxon>Pterygota</taxon>
        <taxon>Neoptera</taxon>
        <taxon>Endopterygota</taxon>
        <taxon>Diptera</taxon>
        <taxon>Brachycera</taxon>
        <taxon>Stratiomyomorpha</taxon>
        <taxon>Stratiomyidae</taxon>
        <taxon>Hermetiinae</taxon>
        <taxon>Hermetia</taxon>
    </lineage>
</organism>
<evidence type="ECO:0000256" key="7">
    <source>
        <dbReference type="PROSITE-ProRule" id="PRU00352"/>
    </source>
</evidence>
<dbReference type="InterPro" id="IPR027231">
    <property type="entry name" value="Semaphorin"/>
</dbReference>
<dbReference type="Gene3D" id="2.130.10.10">
    <property type="entry name" value="YVTN repeat-like/Quinoprotein amine dehydrogenase"/>
    <property type="match status" value="1"/>
</dbReference>
<dbReference type="GO" id="GO:0071526">
    <property type="term" value="P:semaphorin-plexin signaling pathway"/>
    <property type="evidence" value="ECO:0007669"/>
    <property type="project" value="TreeGrafter"/>
</dbReference>
<feature type="region of interest" description="Disordered" evidence="8">
    <location>
        <begin position="655"/>
        <end position="690"/>
    </location>
</feature>
<evidence type="ECO:0000256" key="8">
    <source>
        <dbReference type="SAM" id="MobiDB-lite"/>
    </source>
</evidence>
<dbReference type="InParanoid" id="A0A7R8Z1X6"/>
<dbReference type="SMART" id="SM00423">
    <property type="entry name" value="PSI"/>
    <property type="match status" value="1"/>
</dbReference>
<keyword evidence="2" id="KW-0221">Differentiation</keyword>
<protein>
    <recommendedName>
        <fullName evidence="11">Sema domain-containing protein</fullName>
    </recommendedName>
</protein>
<evidence type="ECO:0000256" key="5">
    <source>
        <dbReference type="ARBA" id="ARBA00023157"/>
    </source>
</evidence>
<keyword evidence="13" id="KW-1185">Reference proteome</keyword>
<evidence type="ECO:0000313" key="13">
    <source>
        <dbReference type="Proteomes" id="UP000594454"/>
    </source>
</evidence>
<dbReference type="FunCoup" id="A0A7R8Z1X6">
    <property type="interactions" value="312"/>
</dbReference>
<dbReference type="GO" id="GO:0030215">
    <property type="term" value="F:semaphorin receptor binding"/>
    <property type="evidence" value="ECO:0007669"/>
    <property type="project" value="InterPro"/>
</dbReference>
<dbReference type="Proteomes" id="UP000594454">
    <property type="component" value="Chromosome 7"/>
</dbReference>
<proteinExistence type="predicted"/>
<evidence type="ECO:0000256" key="10">
    <source>
        <dbReference type="SAM" id="SignalP"/>
    </source>
</evidence>
<evidence type="ECO:0000256" key="9">
    <source>
        <dbReference type="SAM" id="Phobius"/>
    </source>
</evidence>
<feature type="domain" description="Sema" evidence="11">
    <location>
        <begin position="25"/>
        <end position="488"/>
    </location>
</feature>
<keyword evidence="9" id="KW-0812">Transmembrane</keyword>
<dbReference type="PANTHER" id="PTHR11036">
    <property type="entry name" value="SEMAPHORIN"/>
    <property type="match status" value="1"/>
</dbReference>
<comment type="caution">
    <text evidence="7">Lacks conserved residue(s) required for the propagation of feature annotation.</text>
</comment>
<evidence type="ECO:0000256" key="3">
    <source>
        <dbReference type="ARBA" id="ARBA00022902"/>
    </source>
</evidence>
<keyword evidence="3" id="KW-0524">Neurogenesis</keyword>
<dbReference type="InterPro" id="IPR042068">
    <property type="entry name" value="SEM1A_sema_dom"/>
</dbReference>
<dbReference type="InterPro" id="IPR015943">
    <property type="entry name" value="WD40/YVTN_repeat-like_dom_sf"/>
</dbReference>
<name>A0A7R8Z1X6_HERIL</name>
<keyword evidence="4 9" id="KW-0472">Membrane</keyword>
<dbReference type="InterPro" id="IPR036352">
    <property type="entry name" value="Semap_dom_sf"/>
</dbReference>
<feature type="transmembrane region" description="Helical" evidence="9">
    <location>
        <begin position="619"/>
        <end position="642"/>
    </location>
</feature>
<reference evidence="12 13" key="1">
    <citation type="submission" date="2020-11" db="EMBL/GenBank/DDBJ databases">
        <authorList>
            <person name="Wallbank WR R."/>
            <person name="Pardo Diaz C."/>
            <person name="Kozak K."/>
            <person name="Martin S."/>
            <person name="Jiggins C."/>
            <person name="Moest M."/>
            <person name="Warren A I."/>
            <person name="Generalovic N T."/>
            <person name="Byers J.R.P. K."/>
            <person name="Montejo-Kovacevich G."/>
            <person name="Yen C E."/>
        </authorList>
    </citation>
    <scope>NUCLEOTIDE SEQUENCE [LARGE SCALE GENOMIC DNA]</scope>
</reference>
<feature type="compositionally biased region" description="Polar residues" evidence="8">
    <location>
        <begin position="659"/>
        <end position="677"/>
    </location>
</feature>
<dbReference type="EMBL" id="LR899015">
    <property type="protein sequence ID" value="CAD7094195.1"/>
    <property type="molecule type" value="Genomic_DNA"/>
</dbReference>
<dbReference type="PANTHER" id="PTHR11036:SF131">
    <property type="entry name" value="MIP07328P"/>
    <property type="match status" value="1"/>
</dbReference>
<dbReference type="InterPro" id="IPR001627">
    <property type="entry name" value="Semap_dom"/>
</dbReference>
<feature type="chain" id="PRO_5031303679" description="Sema domain-containing protein" evidence="10">
    <location>
        <begin position="24"/>
        <end position="732"/>
    </location>
</feature>
<evidence type="ECO:0000259" key="11">
    <source>
        <dbReference type="PROSITE" id="PS51004"/>
    </source>
</evidence>
<evidence type="ECO:0000256" key="2">
    <source>
        <dbReference type="ARBA" id="ARBA00022782"/>
    </source>
</evidence>
<dbReference type="FunFam" id="2.130.10.10:FF:000346">
    <property type="entry name" value="Sema-1a, isoform D"/>
    <property type="match status" value="1"/>
</dbReference>
<dbReference type="OrthoDB" id="9988752at2759"/>
<gene>
    <name evidence="12" type="ORF">HERILL_LOCUS16419</name>
</gene>
<dbReference type="GO" id="GO:0030335">
    <property type="term" value="P:positive regulation of cell migration"/>
    <property type="evidence" value="ECO:0007669"/>
    <property type="project" value="TreeGrafter"/>
</dbReference>
<dbReference type="Gene3D" id="3.30.1680.10">
    <property type="entry name" value="ligand-binding face of the semaphorins, domain 2"/>
    <property type="match status" value="1"/>
</dbReference>
<accession>A0A7R8Z1X6</accession>
<dbReference type="Pfam" id="PF01403">
    <property type="entry name" value="Sema"/>
    <property type="match status" value="1"/>
</dbReference>
<keyword evidence="5" id="KW-1015">Disulfide bond</keyword>
<evidence type="ECO:0000256" key="1">
    <source>
        <dbReference type="ARBA" id="ARBA00004370"/>
    </source>
</evidence>
<evidence type="ECO:0000313" key="12">
    <source>
        <dbReference type="EMBL" id="CAD7094195.1"/>
    </source>
</evidence>
<dbReference type="SMART" id="SM00630">
    <property type="entry name" value="Sema"/>
    <property type="match status" value="1"/>
</dbReference>
<dbReference type="GO" id="GO:0005886">
    <property type="term" value="C:plasma membrane"/>
    <property type="evidence" value="ECO:0007669"/>
    <property type="project" value="TreeGrafter"/>
</dbReference>
<keyword evidence="6" id="KW-0325">Glycoprotein</keyword>
<keyword evidence="10" id="KW-0732">Signal</keyword>
<dbReference type="AlphaFoldDB" id="A0A7R8Z1X6"/>
<keyword evidence="9" id="KW-1133">Transmembrane helix</keyword>
<dbReference type="Pfam" id="PF01437">
    <property type="entry name" value="PSI"/>
    <property type="match status" value="1"/>
</dbReference>
<dbReference type="CDD" id="cd11237">
    <property type="entry name" value="Sema_1A"/>
    <property type="match status" value="1"/>
</dbReference>
<feature type="signal peptide" evidence="10">
    <location>
        <begin position="1"/>
        <end position="23"/>
    </location>
</feature>
<dbReference type="InterPro" id="IPR002165">
    <property type="entry name" value="Plexin_repeat"/>
</dbReference>
<dbReference type="GO" id="GO:0045499">
    <property type="term" value="F:chemorepellent activity"/>
    <property type="evidence" value="ECO:0007669"/>
    <property type="project" value="TreeGrafter"/>
</dbReference>
<sequence length="732" mass="82467">MAIKCNFYELCCLLISITLVVRAWTPDITPKLINPKTEKLPVFFGNTTDYFKILDQDDNTILIGARNNIYNLSSTDLRERERIEWISSDADRELCALKGKTEQDCQNYIRVFARLDDKRIMICGTNSYKPRCRTYTNFHGAAQDDRTFEESEAQGRCAYNPTHNSTYVFTDGQLYSATVADFSSADPLIYREPQRTEQYDLKQLNQPDFVSAMEMNGYVLFFFREIAMEYMNCGKAIYSRIARVCKNDKGGPYGFADRWTSFLKARLNCSMPGEYPFYFDEIQATSKIIESLYQDRRSSIIYAVFTTSINAIPGSAVCAFSTDEIVEAFEGPFKVQKNSTSVWLPLSVDNLPEPRPGRCVDDSRTLPSSVASFIKTHSLMENAVPAMYGRPLFTSVSFKYRLTAVTVDPQVITKDGSAFDVAFVGTDDGRVIKFINVPPTNHSPEASNDVETVVISEIQILDNMPVRELTVAGNLIVVGDGYIKAIPLHHCSQIVTCVECIDIQDPYCAWNIQNHECGPLPSITNPRTLDDFIQNITSPEHGRRECEKNGDSGNRIDQRYSVSQPARGTLSAVAQRPLNYPMVKSREPGNDGNLLENTITHHLVNDANDLQLANTSLNWFWLIALPLMVTFLAIGIVIGRLLTKRACKNSPFAEHRNELTSSRPLNSRTSGKDTNLLMNVGPRNNKRDNLENEFVVGDKDRSHECKNSTENLEKVVHCKTTGTLTKVKSTYI</sequence>
<dbReference type="PROSITE" id="PS51004">
    <property type="entry name" value="SEMA"/>
    <property type="match status" value="1"/>
</dbReference>
<comment type="subcellular location">
    <subcellularLocation>
        <location evidence="1">Membrane</location>
    </subcellularLocation>
</comment>
<dbReference type="InterPro" id="IPR016201">
    <property type="entry name" value="PSI"/>
</dbReference>
<evidence type="ECO:0000256" key="6">
    <source>
        <dbReference type="ARBA" id="ARBA00023180"/>
    </source>
</evidence>
<dbReference type="SUPFAM" id="SSF101912">
    <property type="entry name" value="Sema domain"/>
    <property type="match status" value="1"/>
</dbReference>